<proteinExistence type="predicted"/>
<feature type="region of interest" description="Disordered" evidence="1">
    <location>
        <begin position="63"/>
        <end position="180"/>
    </location>
</feature>
<gene>
    <name evidence="2" type="ORF">B0H65DRAFT_547499</name>
</gene>
<comment type="caution">
    <text evidence="2">The sequence shown here is derived from an EMBL/GenBank/DDBJ whole genome shotgun (WGS) entry which is preliminary data.</text>
</comment>
<evidence type="ECO:0000313" key="3">
    <source>
        <dbReference type="Proteomes" id="UP001278500"/>
    </source>
</evidence>
<dbReference type="AlphaFoldDB" id="A0AAE0JGX8"/>
<accession>A0AAE0JGX8</accession>
<dbReference type="GeneID" id="87866678"/>
<name>A0AAE0JGX8_9PEZI</name>
<reference evidence="2" key="1">
    <citation type="journal article" date="2023" name="Mol. Phylogenet. Evol.">
        <title>Genome-scale phylogeny and comparative genomics of the fungal order Sordariales.</title>
        <authorList>
            <person name="Hensen N."/>
            <person name="Bonometti L."/>
            <person name="Westerberg I."/>
            <person name="Brannstrom I.O."/>
            <person name="Guillou S."/>
            <person name="Cros-Aarteil S."/>
            <person name="Calhoun S."/>
            <person name="Haridas S."/>
            <person name="Kuo A."/>
            <person name="Mondo S."/>
            <person name="Pangilinan J."/>
            <person name="Riley R."/>
            <person name="LaButti K."/>
            <person name="Andreopoulos B."/>
            <person name="Lipzen A."/>
            <person name="Chen C."/>
            <person name="Yan M."/>
            <person name="Daum C."/>
            <person name="Ng V."/>
            <person name="Clum A."/>
            <person name="Steindorff A."/>
            <person name="Ohm R.A."/>
            <person name="Martin F."/>
            <person name="Silar P."/>
            <person name="Natvig D.O."/>
            <person name="Lalanne C."/>
            <person name="Gautier V."/>
            <person name="Ament-Velasquez S.L."/>
            <person name="Kruys A."/>
            <person name="Hutchinson M.I."/>
            <person name="Powell A.J."/>
            <person name="Barry K."/>
            <person name="Miller A.N."/>
            <person name="Grigoriev I.V."/>
            <person name="Debuchy R."/>
            <person name="Gladieux P."/>
            <person name="Hiltunen Thoren M."/>
            <person name="Johannesson H."/>
        </authorList>
    </citation>
    <scope>NUCLEOTIDE SEQUENCE</scope>
    <source>
        <strain evidence="2">CBS 560.94</strain>
    </source>
</reference>
<evidence type="ECO:0000313" key="2">
    <source>
        <dbReference type="EMBL" id="KAK3347688.1"/>
    </source>
</evidence>
<keyword evidence="3" id="KW-1185">Reference proteome</keyword>
<feature type="compositionally biased region" description="Basic residues" evidence="1">
    <location>
        <begin position="75"/>
        <end position="88"/>
    </location>
</feature>
<dbReference type="Proteomes" id="UP001278500">
    <property type="component" value="Unassembled WGS sequence"/>
</dbReference>
<sequence length="180" mass="19589">MRPSIHPLPEGQSALSGWGQLQQYAKQPPMATQSLTSNSLWPLFGPIVLSRIGAFTEHPATYPTIRTLTHAPPPPKRRGRPKGSRNKPKVQQQPSPPPERSPKEPHNNPPAPQSPYLVLWDSGTSTAMTRSIHYGARNQEAEPQQQPPQLSIAPSLARDPYKAAVGDAGKADLNQAPRGV</sequence>
<dbReference type="EMBL" id="JAUEPP010000003">
    <property type="protein sequence ID" value="KAK3347688.1"/>
    <property type="molecule type" value="Genomic_DNA"/>
</dbReference>
<reference evidence="2" key="2">
    <citation type="submission" date="2023-06" db="EMBL/GenBank/DDBJ databases">
        <authorList>
            <consortium name="Lawrence Berkeley National Laboratory"/>
            <person name="Haridas S."/>
            <person name="Hensen N."/>
            <person name="Bonometti L."/>
            <person name="Westerberg I."/>
            <person name="Brannstrom I.O."/>
            <person name="Guillou S."/>
            <person name="Cros-Aarteil S."/>
            <person name="Calhoun S."/>
            <person name="Kuo A."/>
            <person name="Mondo S."/>
            <person name="Pangilinan J."/>
            <person name="Riley R."/>
            <person name="Labutti K."/>
            <person name="Andreopoulos B."/>
            <person name="Lipzen A."/>
            <person name="Chen C."/>
            <person name="Yanf M."/>
            <person name="Daum C."/>
            <person name="Ng V."/>
            <person name="Clum A."/>
            <person name="Steindorff A."/>
            <person name="Ohm R."/>
            <person name="Martin F."/>
            <person name="Silar P."/>
            <person name="Natvig D."/>
            <person name="Lalanne C."/>
            <person name="Gautier V."/>
            <person name="Ament-Velasquez S.L."/>
            <person name="Kruys A."/>
            <person name="Hutchinson M.I."/>
            <person name="Powell A.J."/>
            <person name="Barry K."/>
            <person name="Miller A.N."/>
            <person name="Grigoriev I.V."/>
            <person name="Debuchy R."/>
            <person name="Gladieux P."/>
            <person name="Thoren M.H."/>
            <person name="Johannesson H."/>
        </authorList>
    </citation>
    <scope>NUCLEOTIDE SEQUENCE</scope>
    <source>
        <strain evidence="2">CBS 560.94</strain>
    </source>
</reference>
<protein>
    <submittedName>
        <fullName evidence="2">Uncharacterized protein</fullName>
    </submittedName>
</protein>
<dbReference type="RefSeq" id="XP_062682770.1">
    <property type="nucleotide sequence ID" value="XM_062829524.1"/>
</dbReference>
<evidence type="ECO:0000256" key="1">
    <source>
        <dbReference type="SAM" id="MobiDB-lite"/>
    </source>
</evidence>
<organism evidence="2 3">
    <name type="scientific">Neurospora tetraspora</name>
    <dbReference type="NCBI Taxonomy" id="94610"/>
    <lineage>
        <taxon>Eukaryota</taxon>
        <taxon>Fungi</taxon>
        <taxon>Dikarya</taxon>
        <taxon>Ascomycota</taxon>
        <taxon>Pezizomycotina</taxon>
        <taxon>Sordariomycetes</taxon>
        <taxon>Sordariomycetidae</taxon>
        <taxon>Sordariales</taxon>
        <taxon>Sordariaceae</taxon>
        <taxon>Neurospora</taxon>
    </lineage>
</organism>